<dbReference type="EMBL" id="JH651379">
    <property type="protein sequence ID" value="EIJ40769.1"/>
    <property type="molecule type" value="Genomic_DNA"/>
</dbReference>
<name>I3CAX6_9FLAO</name>
<dbReference type="InterPro" id="IPR000917">
    <property type="entry name" value="Sulfatase_N"/>
</dbReference>
<dbReference type="InterPro" id="IPR052701">
    <property type="entry name" value="GAG_Ulvan_Degrading_Sulfatases"/>
</dbReference>
<dbReference type="SUPFAM" id="SSF53649">
    <property type="entry name" value="Alkaline phosphatase-like"/>
    <property type="match status" value="1"/>
</dbReference>
<feature type="domain" description="Sulfatase N-terminal" evidence="1">
    <location>
        <begin position="23"/>
        <end position="298"/>
    </location>
</feature>
<dbReference type="Proteomes" id="UP000004690">
    <property type="component" value="Unassembled WGS sequence"/>
</dbReference>
<dbReference type="PANTHER" id="PTHR43751">
    <property type="entry name" value="SULFATASE"/>
    <property type="match status" value="1"/>
</dbReference>
<proteinExistence type="predicted"/>
<reference evidence="2 3" key="1">
    <citation type="submission" date="2012-02" db="EMBL/GenBank/DDBJ databases">
        <title>Improved High-Quality Draft genome of Joostella marina DSM 19592.</title>
        <authorList>
            <consortium name="US DOE Joint Genome Institute (JGI-PGF)"/>
            <person name="Lucas S."/>
            <person name="Copeland A."/>
            <person name="Lapidus A."/>
            <person name="Bruce D."/>
            <person name="Goodwin L."/>
            <person name="Pitluck S."/>
            <person name="Peters L."/>
            <person name="Chertkov O."/>
            <person name="Ovchinnikova G."/>
            <person name="Kyrpides N."/>
            <person name="Mavromatis K."/>
            <person name="Detter J.C."/>
            <person name="Han C."/>
            <person name="Land M."/>
            <person name="Hauser L."/>
            <person name="Markowitz V."/>
            <person name="Cheng J.-F."/>
            <person name="Hugenholtz P."/>
            <person name="Woyke T."/>
            <person name="Wu D."/>
            <person name="Tindall B."/>
            <person name="Brambilla E."/>
            <person name="Klenk H.-P."/>
            <person name="Eisen J.A."/>
        </authorList>
    </citation>
    <scope>NUCLEOTIDE SEQUENCE [LARGE SCALE GENOMIC DNA]</scope>
    <source>
        <strain evidence="2 3">DSM 19592</strain>
    </source>
</reference>
<dbReference type="CDD" id="cd16027">
    <property type="entry name" value="SGSH"/>
    <property type="match status" value="1"/>
</dbReference>
<dbReference type="STRING" id="926559.JoomaDRAFT_3839"/>
<evidence type="ECO:0000313" key="2">
    <source>
        <dbReference type="EMBL" id="EIJ40769.1"/>
    </source>
</evidence>
<gene>
    <name evidence="2" type="ORF">JoomaDRAFT_3839</name>
</gene>
<dbReference type="eggNOG" id="COG3119">
    <property type="taxonomic scope" value="Bacteria"/>
</dbReference>
<dbReference type="OrthoDB" id="9789742at2"/>
<dbReference type="RefSeq" id="WP_008615328.1">
    <property type="nucleotide sequence ID" value="NZ_JH651379.1"/>
</dbReference>
<dbReference type="PANTHER" id="PTHR43751:SF1">
    <property type="entry name" value="SULFATASE ATSG-RELATED"/>
    <property type="match status" value="1"/>
</dbReference>
<keyword evidence="3" id="KW-1185">Reference proteome</keyword>
<organism evidence="2 3">
    <name type="scientific">Galbibacter orientalis DSM 19592</name>
    <dbReference type="NCBI Taxonomy" id="926559"/>
    <lineage>
        <taxon>Bacteria</taxon>
        <taxon>Pseudomonadati</taxon>
        <taxon>Bacteroidota</taxon>
        <taxon>Flavobacteriia</taxon>
        <taxon>Flavobacteriales</taxon>
        <taxon>Flavobacteriaceae</taxon>
        <taxon>Galbibacter</taxon>
    </lineage>
</organism>
<sequence>MNFKYIYVTLFFLFTLFVGAQPPNIVWIVSEDNSKHYIKLFDEHGVDTPNIEKLAQQGIQFNRAFSNAAVCSAARSTLITSSYGPKLATHYHRAEGKITLAKNQDMFPTYLKRAGYYTVNNAKEDYNIKKPAHVWDESSKKATYKNRSPGQPFFYVHNIQTTHEGQLHFSKEIMNSTKTKENPDAVFVQPNHPNTSVFQYSNAYYRDKIVEMDKEVGKVINQLKKDNLLESTIIFYYGDHGGVLPDSKGYLKETGLHVPLVVYIPEKYKNLTAFEPGSKTNAFVSFVDFGATVLNLAEIKIPETMDGNPFLGKNITIKDLENRDETFGFADRFDEKYDMVRSLRKGDMKYIRNFTPFNIDGLMNNYRYKQLVYQEWLDLFKTKKLNAIQSQFFEPKAPEALYDLEKDPFETENLVNNPAYHSQLISLRKKLNTWMEKLPDLSLYPEFYILENAIQNPVNFGSTHKMEIKKYLEIANLSLLEFEKATPILLKYLKSTDDWQRYWALITCSSFGKKAKIFHSEIENIMTSDSQLLNKMRAAEYLGITGIKNTSQELVEILYQSKKPTEALLILNAIVLQRDFYQHYSYPIDNTKLSKRVYNNGLIKERLTYLNNEITN</sequence>
<evidence type="ECO:0000259" key="1">
    <source>
        <dbReference type="Pfam" id="PF00884"/>
    </source>
</evidence>
<evidence type="ECO:0000313" key="3">
    <source>
        <dbReference type="Proteomes" id="UP000004690"/>
    </source>
</evidence>
<dbReference type="Pfam" id="PF00884">
    <property type="entry name" value="Sulfatase"/>
    <property type="match status" value="1"/>
</dbReference>
<dbReference type="HOGENOM" id="CLU_006332_7_2_10"/>
<protein>
    <submittedName>
        <fullName evidence="2">Arylsulfatase A family protein</fullName>
    </submittedName>
</protein>
<dbReference type="AlphaFoldDB" id="I3CAX6"/>
<accession>I3CAX6</accession>
<dbReference type="Gene3D" id="3.40.720.10">
    <property type="entry name" value="Alkaline Phosphatase, subunit A"/>
    <property type="match status" value="1"/>
</dbReference>
<dbReference type="InterPro" id="IPR017850">
    <property type="entry name" value="Alkaline_phosphatase_core_sf"/>
</dbReference>